<evidence type="ECO:0000313" key="2">
    <source>
        <dbReference type="EMBL" id="AVH54566.1"/>
    </source>
</evidence>
<evidence type="ECO:0000256" key="1">
    <source>
        <dbReference type="SAM" id="MobiDB-lite"/>
    </source>
</evidence>
<keyword evidence="3" id="KW-1185">Reference proteome</keyword>
<sequence>MRATPRPSSPDIAGHRGAGRKDVASVGAAKAGFDSGLRPHLTVRAGSTGVGGNIIETGADSYRLAHAKTRQVGG</sequence>
<dbReference type="RefSeq" id="WP_099506376.1">
    <property type="nucleotide sequence ID" value="NZ_CP026652.1"/>
</dbReference>
<accession>A0ABN5HTW5</accession>
<protein>
    <submittedName>
        <fullName evidence="2">Uncharacterized protein</fullName>
    </submittedName>
</protein>
<proteinExistence type="predicted"/>
<feature type="region of interest" description="Disordered" evidence="1">
    <location>
        <begin position="1"/>
        <end position="23"/>
    </location>
</feature>
<dbReference type="EMBL" id="CP026652">
    <property type="protein sequence ID" value="AVH54566.1"/>
    <property type="molecule type" value="Genomic_DNA"/>
</dbReference>
<name>A0ABN5HTW5_9ACTN</name>
<gene>
    <name evidence="2" type="ORF">C4B68_00500</name>
</gene>
<organism evidence="2 3">
    <name type="scientific">Streptomyces dengpaensis</name>
    <dbReference type="NCBI Taxonomy" id="2049881"/>
    <lineage>
        <taxon>Bacteria</taxon>
        <taxon>Bacillati</taxon>
        <taxon>Actinomycetota</taxon>
        <taxon>Actinomycetes</taxon>
        <taxon>Kitasatosporales</taxon>
        <taxon>Streptomycetaceae</taxon>
        <taxon>Streptomyces</taxon>
    </lineage>
</organism>
<reference evidence="2 3" key="1">
    <citation type="submission" date="2018-02" db="EMBL/GenBank/DDBJ databases">
        <title>Complete genome sequence of Streptomyces dengpaensis, the producer of angucyclines.</title>
        <authorList>
            <person name="Yumei L."/>
        </authorList>
    </citation>
    <scope>NUCLEOTIDE SEQUENCE [LARGE SCALE GENOMIC DNA]</scope>
    <source>
        <strain evidence="2 3">XZHG99</strain>
    </source>
</reference>
<evidence type="ECO:0000313" key="3">
    <source>
        <dbReference type="Proteomes" id="UP000238413"/>
    </source>
</evidence>
<dbReference type="Proteomes" id="UP000238413">
    <property type="component" value="Chromosome"/>
</dbReference>